<organism evidence="1">
    <name type="scientific">marine sediment metagenome</name>
    <dbReference type="NCBI Taxonomy" id="412755"/>
    <lineage>
        <taxon>unclassified sequences</taxon>
        <taxon>metagenomes</taxon>
        <taxon>ecological metagenomes</taxon>
    </lineage>
</organism>
<sequence length="111" mass="12767">MTEPILPSVMEAIDKLYWSPSDRASGVNSLLREMFGHIKRKNKRNKKPEGEDVPSEWDVLCFCVEFIGVQSMVIENDEFTELAVEISRWLYSAHYSNPGRLYGKPDKVEGE</sequence>
<reference evidence="1" key="1">
    <citation type="journal article" date="2015" name="Nature">
        <title>Complex archaea that bridge the gap between prokaryotes and eukaryotes.</title>
        <authorList>
            <person name="Spang A."/>
            <person name="Saw J.H."/>
            <person name="Jorgensen S.L."/>
            <person name="Zaremba-Niedzwiedzka K."/>
            <person name="Martijn J."/>
            <person name="Lind A.E."/>
            <person name="van Eijk R."/>
            <person name="Schleper C."/>
            <person name="Guy L."/>
            <person name="Ettema T.J."/>
        </authorList>
    </citation>
    <scope>NUCLEOTIDE SEQUENCE</scope>
</reference>
<name>A0A0F8XR80_9ZZZZ</name>
<protein>
    <submittedName>
        <fullName evidence="1">Uncharacterized protein</fullName>
    </submittedName>
</protein>
<dbReference type="AlphaFoldDB" id="A0A0F8XR80"/>
<comment type="caution">
    <text evidence="1">The sequence shown here is derived from an EMBL/GenBank/DDBJ whole genome shotgun (WGS) entry which is preliminary data.</text>
</comment>
<proteinExistence type="predicted"/>
<gene>
    <name evidence="1" type="ORF">LCGC14_2912570</name>
</gene>
<evidence type="ECO:0000313" key="1">
    <source>
        <dbReference type="EMBL" id="KKK71572.1"/>
    </source>
</evidence>
<dbReference type="EMBL" id="LAZR01057671">
    <property type="protein sequence ID" value="KKK71572.1"/>
    <property type="molecule type" value="Genomic_DNA"/>
</dbReference>
<accession>A0A0F8XR80</accession>